<feature type="chain" id="PRO_5045040239" evidence="1">
    <location>
        <begin position="25"/>
        <end position="491"/>
    </location>
</feature>
<proteinExistence type="predicted"/>
<evidence type="ECO:0000313" key="2">
    <source>
        <dbReference type="EMBL" id="CAL8102719.1"/>
    </source>
</evidence>
<feature type="signal peptide" evidence="1">
    <location>
        <begin position="1"/>
        <end position="24"/>
    </location>
</feature>
<evidence type="ECO:0000256" key="1">
    <source>
        <dbReference type="SAM" id="SignalP"/>
    </source>
</evidence>
<organism evidence="2 3">
    <name type="scientific">Orchesella dallaii</name>
    <dbReference type="NCBI Taxonomy" id="48710"/>
    <lineage>
        <taxon>Eukaryota</taxon>
        <taxon>Metazoa</taxon>
        <taxon>Ecdysozoa</taxon>
        <taxon>Arthropoda</taxon>
        <taxon>Hexapoda</taxon>
        <taxon>Collembola</taxon>
        <taxon>Entomobryomorpha</taxon>
        <taxon>Entomobryoidea</taxon>
        <taxon>Orchesellidae</taxon>
        <taxon>Orchesellinae</taxon>
        <taxon>Orchesella</taxon>
    </lineage>
</organism>
<protein>
    <submittedName>
        <fullName evidence="2">Uncharacterized protein</fullName>
    </submittedName>
</protein>
<reference evidence="2 3" key="1">
    <citation type="submission" date="2024-08" db="EMBL/GenBank/DDBJ databases">
        <authorList>
            <person name="Cucini C."/>
            <person name="Frati F."/>
        </authorList>
    </citation>
    <scope>NUCLEOTIDE SEQUENCE [LARGE SCALE GENOMIC DNA]</scope>
</reference>
<accession>A0ABP1QKW7</accession>
<keyword evidence="3" id="KW-1185">Reference proteome</keyword>
<keyword evidence="1" id="KW-0732">Signal</keyword>
<gene>
    <name evidence="2" type="ORF">ODALV1_LOCUS11228</name>
</gene>
<evidence type="ECO:0000313" key="3">
    <source>
        <dbReference type="Proteomes" id="UP001642540"/>
    </source>
</evidence>
<dbReference type="EMBL" id="CAXLJM020000034">
    <property type="protein sequence ID" value="CAL8102719.1"/>
    <property type="molecule type" value="Genomic_DNA"/>
</dbReference>
<dbReference type="Proteomes" id="UP001642540">
    <property type="component" value="Unassembled WGS sequence"/>
</dbReference>
<name>A0ABP1QKW7_9HEXA</name>
<comment type="caution">
    <text evidence="2">The sequence shown here is derived from an EMBL/GenBank/DDBJ whole genome shotgun (WGS) entry which is preliminary data.</text>
</comment>
<sequence length="491" mass="56521">MIGNFQIRMVSLVLLIFLLDYGTSELRFCLNGPHKMMEEDCPGGFILKESIKPTCKYWARSNGSKEHVLSAPTDLCTDDARAIEDIGDDLNDMDQFTWFMWNDDVSALASPVAEGGAFDPENKCEEECLEDWMDPHYVEDEPEMTDDWDKSKVTEEEKKERAELNKKLFIKLLMDDDDDDTPDPSKGPGWTGDIANQLAESLLTKTQYDTTKMNVIKLLARSMRIVVSVCSPFVQNDFLEQVLKGMIFISNMYQSQIVDVGPDLYKQIMTRLENCNLKRHLLFHLNGSRCENNEKVEGIYYIKPQEYWPYRKTGWSFRWGKWHPLVDAAWTTIDFVNSFCYESFLPNMMLAHVYEVALEGMFTKQVQDLWRTEVVLRNEKFWNNVMQTSDIEVTMRNFDACTIAARELSPLKNGLSRPFITAADLKKDPPAPPATTPGPKGWNATMEKYWDNYKLQGGFKKVSEQFGKCFQEPFTDESDEMLADLKKAAAC</sequence>